<feature type="transmembrane region" description="Helical" evidence="1">
    <location>
        <begin position="105"/>
        <end position="130"/>
    </location>
</feature>
<keyword evidence="1" id="KW-0812">Transmembrane</keyword>
<evidence type="ECO:0000256" key="1">
    <source>
        <dbReference type="SAM" id="Phobius"/>
    </source>
</evidence>
<keyword evidence="1" id="KW-0472">Membrane</keyword>
<sequence>MSSRAGKEVIDVVELYRSIEIAKYMSLASCAFLVCEIFATLPGEINYVWGSRWSFGRYMFHANRIWGPLMLAAYTPTIFLYNLSDQAIVASVLIARIWAIYEMKIWVLIAVCGGCVALSIPSIVFLQLAVNVANLLENPAPDIIAGCPTKRDSLAFVPYLPPFLGETILFALTVYKPLKINRTQVSTPFMTQLIRSGTQYYAIVLLALLSIVLGTLFKITNHAVNNSGLLAAVWSSMCTRIILSGRSWHHKSDLTHDSVEMTVLPTAGWQRREAGGLESISSRSLL</sequence>
<evidence type="ECO:0000313" key="4">
    <source>
        <dbReference type="Proteomes" id="UP000663853"/>
    </source>
</evidence>
<dbReference type="AlphaFoldDB" id="A0A8H3HEC3"/>
<protein>
    <recommendedName>
        <fullName evidence="2">DUF6533 domain-containing protein</fullName>
    </recommendedName>
</protein>
<evidence type="ECO:0000313" key="3">
    <source>
        <dbReference type="EMBL" id="CAE6502111.1"/>
    </source>
</evidence>
<feature type="transmembrane region" description="Helical" evidence="1">
    <location>
        <begin position="21"/>
        <end position="45"/>
    </location>
</feature>
<comment type="caution">
    <text evidence="3">The sequence shown here is derived from an EMBL/GenBank/DDBJ whole genome shotgun (WGS) entry which is preliminary data.</text>
</comment>
<proteinExistence type="predicted"/>
<dbReference type="EMBL" id="CAJMXA010003545">
    <property type="protein sequence ID" value="CAE6502111.1"/>
    <property type="molecule type" value="Genomic_DNA"/>
</dbReference>
<gene>
    <name evidence="3" type="ORF">RDB_LOCUS113932</name>
</gene>
<reference evidence="3" key="1">
    <citation type="submission" date="2021-01" db="EMBL/GenBank/DDBJ databases">
        <authorList>
            <person name="Kaushik A."/>
        </authorList>
    </citation>
    <scope>NUCLEOTIDE SEQUENCE</scope>
    <source>
        <strain evidence="3">AG6-10EEA</strain>
    </source>
</reference>
<name>A0A8H3HEC3_9AGAM</name>
<feature type="domain" description="DUF6533" evidence="2">
    <location>
        <begin position="24"/>
        <end position="69"/>
    </location>
</feature>
<dbReference type="Pfam" id="PF20151">
    <property type="entry name" value="DUF6533"/>
    <property type="match status" value="1"/>
</dbReference>
<accession>A0A8H3HEC3</accession>
<feature type="transmembrane region" description="Helical" evidence="1">
    <location>
        <begin position="199"/>
        <end position="217"/>
    </location>
</feature>
<dbReference type="InterPro" id="IPR045340">
    <property type="entry name" value="DUF6533"/>
</dbReference>
<organism evidence="3 4">
    <name type="scientific">Rhizoctonia solani</name>
    <dbReference type="NCBI Taxonomy" id="456999"/>
    <lineage>
        <taxon>Eukaryota</taxon>
        <taxon>Fungi</taxon>
        <taxon>Dikarya</taxon>
        <taxon>Basidiomycota</taxon>
        <taxon>Agaricomycotina</taxon>
        <taxon>Agaricomycetes</taxon>
        <taxon>Cantharellales</taxon>
        <taxon>Ceratobasidiaceae</taxon>
        <taxon>Rhizoctonia</taxon>
    </lineage>
</organism>
<dbReference type="Proteomes" id="UP000663853">
    <property type="component" value="Unassembled WGS sequence"/>
</dbReference>
<evidence type="ECO:0000259" key="2">
    <source>
        <dbReference type="Pfam" id="PF20151"/>
    </source>
</evidence>
<feature type="transmembrane region" description="Helical" evidence="1">
    <location>
        <begin position="65"/>
        <end position="84"/>
    </location>
</feature>
<keyword evidence="1" id="KW-1133">Transmembrane helix</keyword>